<dbReference type="Pfam" id="PF00593">
    <property type="entry name" value="TonB_dep_Rec_b-barrel"/>
    <property type="match status" value="1"/>
</dbReference>
<feature type="compositionally biased region" description="Polar residues" evidence="10">
    <location>
        <begin position="307"/>
        <end position="320"/>
    </location>
</feature>
<protein>
    <submittedName>
        <fullName evidence="14">SusC/RagA family protein</fullName>
    </submittedName>
</protein>
<dbReference type="Pfam" id="PF07715">
    <property type="entry name" value="Plug"/>
    <property type="match status" value="1"/>
</dbReference>
<comment type="caution">
    <text evidence="14">The sequence shown here is derived from an EMBL/GenBank/DDBJ whole genome shotgun (WGS) entry which is preliminary data.</text>
</comment>
<gene>
    <name evidence="14" type="ORF">C4F49_15040</name>
</gene>
<dbReference type="InterPro" id="IPR000531">
    <property type="entry name" value="Beta-barrel_TonB"/>
</dbReference>
<accession>A0A928UXU1</accession>
<dbReference type="SUPFAM" id="SSF56935">
    <property type="entry name" value="Porins"/>
    <property type="match status" value="1"/>
</dbReference>
<evidence type="ECO:0000256" key="1">
    <source>
        <dbReference type="ARBA" id="ARBA00004571"/>
    </source>
</evidence>
<evidence type="ECO:0000256" key="4">
    <source>
        <dbReference type="ARBA" id="ARBA00022692"/>
    </source>
</evidence>
<evidence type="ECO:0000256" key="9">
    <source>
        <dbReference type="RuleBase" id="RU003357"/>
    </source>
</evidence>
<name>A0A928UXU1_9SPHI</name>
<feature type="transmembrane region" description="Helical" evidence="11">
    <location>
        <begin position="21"/>
        <end position="42"/>
    </location>
</feature>
<dbReference type="InterPro" id="IPR012910">
    <property type="entry name" value="Plug_dom"/>
</dbReference>
<dbReference type="Pfam" id="PF13715">
    <property type="entry name" value="CarbopepD_reg_2"/>
    <property type="match status" value="1"/>
</dbReference>
<organism evidence="14 15">
    <name type="scientific">Sphingobacterium hungaricum</name>
    <dbReference type="NCBI Taxonomy" id="2082723"/>
    <lineage>
        <taxon>Bacteria</taxon>
        <taxon>Pseudomonadati</taxon>
        <taxon>Bacteroidota</taxon>
        <taxon>Sphingobacteriia</taxon>
        <taxon>Sphingobacteriales</taxon>
        <taxon>Sphingobacteriaceae</taxon>
        <taxon>Sphingobacterium</taxon>
    </lineage>
</organism>
<evidence type="ECO:0000256" key="7">
    <source>
        <dbReference type="ARBA" id="ARBA00023237"/>
    </source>
</evidence>
<keyword evidence="2 8" id="KW-0813">Transport</keyword>
<evidence type="ECO:0000259" key="13">
    <source>
        <dbReference type="Pfam" id="PF07715"/>
    </source>
</evidence>
<evidence type="ECO:0000256" key="3">
    <source>
        <dbReference type="ARBA" id="ARBA00022452"/>
    </source>
</evidence>
<keyword evidence="5 9" id="KW-0798">TonB box</keyword>
<evidence type="ECO:0000256" key="6">
    <source>
        <dbReference type="ARBA" id="ARBA00023136"/>
    </source>
</evidence>
<sequence>MHFFKNVRSNYYLFQTSSKAQVFLVMKLTIILMLSFVTMSFARSYSQNISINLKNARMDAALKQIEDQSDYVFVYEKKLLANTKRLNLAIKSQGLNESLNLLFKDQPVSYTVTGNFIVLTPKAENRNLLAIDETVAKQSKLSGTVVDSLGNKLPGITVTNTKNGLTTQTNQLGEFSVDGNSGDILILSSIGYQSVRMTTQSNSNLRIVLLAENQSLDEVVVTALGIRRSEKSLSYDVQQLDGEELTTVKSTNFVNSLIGKVAGAQINTSAAGPGGAVKVVLRGNKSIELNYNALYVIDGAPMNNYQSTGGDQPMSGQPSSEGIADLNPDDIESVSVLTGPSAAALYGNEGANGVILITTKRGVAGKSSVSFSHNSMFSDPLLMPKFQNTYGNELGLQTSWGEKTSMNYNPSDFFITGTSINNVLALSTGNDKSQNYFSVASNNSTGILPNNKYNRYNFSYRNTTNFLDNKFILDVGANYIIQDNLNMVSQGQYFNPLPALYLFPRGEDFSSIQLFERFNPTTEVNNQYWNFGDQGLSIQNPYWTMYRMNRNTDRKRYMLRASLKYNITDYLDIIGRVNIDNSNLKSTDERHASTLGALAGPKGRYTLLTQDDNQTYADVIATFKKNYNDFSFNINVGGALKHVYYDQYSLEGDLDKITNYFSIENLNRSTGTFKTDAEGFNRQIQSVFGNAEVGYKNYLFLTLTARNDWDSALEGSQSKERSFFYPSAGLSAVFSDMFNLPTWFTYLKGRGSYTQVGKGYEPNLTRERYIYNPQTNTYALTTTRPNFDLKPEITTNTEFGLDMRFLNNKVNLALTYYNSNTKNQTHYILESGTEYNQAIIQTGSVNNKGVEIQLGYENTWNKFSWSTNATYSYNKNTVDKLFNEDLLNANPAMENYVDKAVLGSTGSPIVRLTEGGSMGDIYMTSDFKRDNNGYVYLNPTTLLPEMETLSSDEYKKLGSLLPTTFVGWKNSFKYDNFRLNVVLSGRFGGLVVSNTQAFLDRYGVSENSATMREAGPINILGHDVSIKDYMNITAEGTGKADFYVYKADNIRLQEVSLEYTFDKTFMKYFPSATIGIVGSNLAMLYNKAPFDPEAVPSATSNFYTGVDYFMQPSLRNIGFNLKLQF</sequence>
<dbReference type="EMBL" id="PRDK01000009">
    <property type="protein sequence ID" value="MBE8714998.1"/>
    <property type="molecule type" value="Genomic_DNA"/>
</dbReference>
<dbReference type="GO" id="GO:0009279">
    <property type="term" value="C:cell outer membrane"/>
    <property type="evidence" value="ECO:0007669"/>
    <property type="project" value="UniProtKB-SubCell"/>
</dbReference>
<reference evidence="14" key="1">
    <citation type="submission" date="2018-02" db="EMBL/GenBank/DDBJ databases">
        <authorList>
            <person name="Vasarhelyi B.M."/>
            <person name="Deshmukh S."/>
            <person name="Balint B."/>
            <person name="Kukolya J."/>
        </authorList>
    </citation>
    <scope>NUCLEOTIDE SEQUENCE</scope>
    <source>
        <strain evidence="14">KB22</strain>
    </source>
</reference>
<evidence type="ECO:0000256" key="11">
    <source>
        <dbReference type="SAM" id="Phobius"/>
    </source>
</evidence>
<dbReference type="Gene3D" id="2.170.130.10">
    <property type="entry name" value="TonB-dependent receptor, plug domain"/>
    <property type="match status" value="1"/>
</dbReference>
<dbReference type="InterPro" id="IPR023996">
    <property type="entry name" value="TonB-dep_OMP_SusC/RagA"/>
</dbReference>
<feature type="domain" description="TonB-dependent receptor-like beta-barrel" evidence="12">
    <location>
        <begin position="524"/>
        <end position="880"/>
    </location>
</feature>
<dbReference type="AlphaFoldDB" id="A0A928UXU1"/>
<dbReference type="Proteomes" id="UP000616201">
    <property type="component" value="Unassembled WGS sequence"/>
</dbReference>
<dbReference type="SUPFAM" id="SSF49464">
    <property type="entry name" value="Carboxypeptidase regulatory domain-like"/>
    <property type="match status" value="1"/>
</dbReference>
<dbReference type="PROSITE" id="PS52016">
    <property type="entry name" value="TONB_DEPENDENT_REC_3"/>
    <property type="match status" value="1"/>
</dbReference>
<keyword evidence="15" id="KW-1185">Reference proteome</keyword>
<evidence type="ECO:0000256" key="2">
    <source>
        <dbReference type="ARBA" id="ARBA00022448"/>
    </source>
</evidence>
<dbReference type="InterPro" id="IPR023997">
    <property type="entry name" value="TonB-dep_OMP_SusC/RagA_CS"/>
</dbReference>
<comment type="similarity">
    <text evidence="8 9">Belongs to the TonB-dependent receptor family.</text>
</comment>
<dbReference type="InterPro" id="IPR039426">
    <property type="entry name" value="TonB-dep_rcpt-like"/>
</dbReference>
<evidence type="ECO:0000313" key="15">
    <source>
        <dbReference type="Proteomes" id="UP000616201"/>
    </source>
</evidence>
<keyword evidence="6 8" id="KW-0472">Membrane</keyword>
<dbReference type="InterPro" id="IPR036942">
    <property type="entry name" value="Beta-barrel_TonB_sf"/>
</dbReference>
<comment type="subcellular location">
    <subcellularLocation>
        <location evidence="1 8">Cell outer membrane</location>
        <topology evidence="1 8">Multi-pass membrane protein</topology>
    </subcellularLocation>
</comment>
<dbReference type="NCBIfam" id="TIGR04057">
    <property type="entry name" value="SusC_RagA_signa"/>
    <property type="match status" value="1"/>
</dbReference>
<evidence type="ECO:0000256" key="10">
    <source>
        <dbReference type="SAM" id="MobiDB-lite"/>
    </source>
</evidence>
<evidence type="ECO:0000256" key="5">
    <source>
        <dbReference type="ARBA" id="ARBA00023077"/>
    </source>
</evidence>
<feature type="region of interest" description="Disordered" evidence="10">
    <location>
        <begin position="307"/>
        <end position="326"/>
    </location>
</feature>
<dbReference type="Gene3D" id="2.40.170.20">
    <property type="entry name" value="TonB-dependent receptor, beta-barrel domain"/>
    <property type="match status" value="1"/>
</dbReference>
<evidence type="ECO:0000313" key="14">
    <source>
        <dbReference type="EMBL" id="MBE8714998.1"/>
    </source>
</evidence>
<keyword evidence="11" id="KW-1133">Transmembrane helix</keyword>
<keyword evidence="7 8" id="KW-0998">Cell outer membrane</keyword>
<proteinExistence type="inferred from homology"/>
<evidence type="ECO:0000259" key="12">
    <source>
        <dbReference type="Pfam" id="PF00593"/>
    </source>
</evidence>
<dbReference type="InterPro" id="IPR037066">
    <property type="entry name" value="Plug_dom_sf"/>
</dbReference>
<evidence type="ECO:0000256" key="8">
    <source>
        <dbReference type="PROSITE-ProRule" id="PRU01360"/>
    </source>
</evidence>
<keyword evidence="4 8" id="KW-0812">Transmembrane</keyword>
<dbReference type="InterPro" id="IPR008969">
    <property type="entry name" value="CarboxyPept-like_regulatory"/>
</dbReference>
<dbReference type="NCBIfam" id="TIGR04056">
    <property type="entry name" value="OMP_RagA_SusC"/>
    <property type="match status" value="1"/>
</dbReference>
<keyword evidence="3 8" id="KW-1134">Transmembrane beta strand</keyword>
<feature type="domain" description="TonB-dependent receptor plug" evidence="13">
    <location>
        <begin position="231"/>
        <end position="354"/>
    </location>
</feature>